<dbReference type="RefSeq" id="WP_171471385.1">
    <property type="nucleotide sequence ID" value="NZ_CP053452.2"/>
</dbReference>
<organism evidence="1 2">
    <name type="scientific">Frigoriglobus tundricola</name>
    <dbReference type="NCBI Taxonomy" id="2774151"/>
    <lineage>
        <taxon>Bacteria</taxon>
        <taxon>Pseudomonadati</taxon>
        <taxon>Planctomycetota</taxon>
        <taxon>Planctomycetia</taxon>
        <taxon>Gemmatales</taxon>
        <taxon>Gemmataceae</taxon>
        <taxon>Frigoriglobus</taxon>
    </lineage>
</organism>
<gene>
    <name evidence="1" type="ORF">FTUN_3190</name>
</gene>
<reference evidence="2" key="1">
    <citation type="submission" date="2020-05" db="EMBL/GenBank/DDBJ databases">
        <title>Frigoriglobus tundricola gen. nov., sp. nov., a psychrotolerant cellulolytic planctomycete of the family Gemmataceae with two divergent copies of 16S rRNA gene.</title>
        <authorList>
            <person name="Kulichevskaya I.S."/>
            <person name="Ivanova A.A."/>
            <person name="Naumoff D.G."/>
            <person name="Beletsky A.V."/>
            <person name="Rijpstra W.I.C."/>
            <person name="Sinninghe Damste J.S."/>
            <person name="Mardanov A.V."/>
            <person name="Ravin N.V."/>
            <person name="Dedysh S.N."/>
        </authorList>
    </citation>
    <scope>NUCLEOTIDE SEQUENCE [LARGE SCALE GENOMIC DNA]</scope>
    <source>
        <strain evidence="2">PL17</strain>
    </source>
</reference>
<name>A0A6M5YNF6_9BACT</name>
<dbReference type="Proteomes" id="UP000503447">
    <property type="component" value="Chromosome"/>
</dbReference>
<sequence>MSATDLILAATLLTAPVGTPEQTPPEDRWPAVRDAVHKTAVAWEIMDARETRYVLSARDDFEVDLNLLRKRYCDLVDAPKLVACYRLPDRRTVNELIKFNRAYRKHLEERQMWEPDRADLFHAAIQETDRLYREWDAVRDAQCDFYYVTVRRAALKKLRDSIGEPAFTAGRMPSYVPEWHFAAAR</sequence>
<protein>
    <submittedName>
        <fullName evidence="1">Uncharacterized protein</fullName>
    </submittedName>
</protein>
<keyword evidence="2" id="KW-1185">Reference proteome</keyword>
<dbReference type="EMBL" id="CP053452">
    <property type="protein sequence ID" value="QJW95639.1"/>
    <property type="molecule type" value="Genomic_DNA"/>
</dbReference>
<dbReference type="AlphaFoldDB" id="A0A6M5YNF6"/>
<evidence type="ECO:0000313" key="1">
    <source>
        <dbReference type="EMBL" id="QJW95639.1"/>
    </source>
</evidence>
<proteinExistence type="predicted"/>
<evidence type="ECO:0000313" key="2">
    <source>
        <dbReference type="Proteomes" id="UP000503447"/>
    </source>
</evidence>
<dbReference type="KEGG" id="ftj:FTUN_3190"/>
<accession>A0A6M5YNF6</accession>